<dbReference type="SUPFAM" id="SSF55073">
    <property type="entry name" value="Nucleotide cyclase"/>
    <property type="match status" value="1"/>
</dbReference>
<feature type="transmembrane region" description="Helical" evidence="4">
    <location>
        <begin position="155"/>
        <end position="173"/>
    </location>
</feature>
<evidence type="ECO:0000256" key="1">
    <source>
        <dbReference type="ARBA" id="ARBA00001946"/>
    </source>
</evidence>
<organism evidence="6 7">
    <name type="scientific">Paraglaciecola polaris LMG 21857</name>
    <dbReference type="NCBI Taxonomy" id="1129793"/>
    <lineage>
        <taxon>Bacteria</taxon>
        <taxon>Pseudomonadati</taxon>
        <taxon>Pseudomonadota</taxon>
        <taxon>Gammaproteobacteria</taxon>
        <taxon>Alteromonadales</taxon>
        <taxon>Alteromonadaceae</taxon>
        <taxon>Paraglaciecola</taxon>
    </lineage>
</organism>
<evidence type="ECO:0000256" key="2">
    <source>
        <dbReference type="ARBA" id="ARBA00012528"/>
    </source>
</evidence>
<dbReference type="NCBIfam" id="TIGR00254">
    <property type="entry name" value="GGDEF"/>
    <property type="match status" value="1"/>
</dbReference>
<dbReference type="Pfam" id="PF20966">
    <property type="entry name" value="MASE6"/>
    <property type="match status" value="1"/>
</dbReference>
<keyword evidence="4" id="KW-0812">Transmembrane</keyword>
<feature type="domain" description="GGDEF" evidence="5">
    <location>
        <begin position="224"/>
        <end position="350"/>
    </location>
</feature>
<name>K6ZMI1_9ALTE</name>
<comment type="cofactor">
    <cofactor evidence="1">
        <name>Mg(2+)</name>
        <dbReference type="ChEBI" id="CHEBI:18420"/>
    </cofactor>
</comment>
<keyword evidence="7" id="KW-1185">Reference proteome</keyword>
<sequence>MLKFWFKEFPQYPADHIDYWRTRLIAHALLITTCYFLILTVINIVTFNDHHLALLDGVGLLVSLGIFVWFRGTGKVDSASWALTILVTALILLFVVTAGGYSHSLFWASLIPPFAFFLIGRTWGTVISVCAFVVCAVLVFLQVEAQQSVTFNTGSLLNVIEVCIAHILLFRFYERTRSSAYQQLAIRNAEIIKMAEIDKLTGLFNRDKLDTVLAECMQSLTDDSALSVMIIDIDHFKSINDQYGHLEGDRVLSALAVQLKQVIRDSDIIARWGGEEFVVVCANTPLGEAMELAQRLRKGIAKHATAKKSLTISIGVAENCVGDSAESLLDRADNALYRAKREGRNQVFTA</sequence>
<feature type="transmembrane region" description="Helical" evidence="4">
    <location>
        <begin position="122"/>
        <end position="143"/>
    </location>
</feature>
<dbReference type="OrthoDB" id="9812260at2"/>
<dbReference type="InterPro" id="IPR048435">
    <property type="entry name" value="MASE6"/>
</dbReference>
<dbReference type="AlphaFoldDB" id="K6ZMI1"/>
<proteinExistence type="predicted"/>
<dbReference type="InterPro" id="IPR029787">
    <property type="entry name" value="Nucleotide_cyclase"/>
</dbReference>
<dbReference type="Pfam" id="PF00990">
    <property type="entry name" value="GGDEF"/>
    <property type="match status" value="1"/>
</dbReference>
<gene>
    <name evidence="6" type="ORF">GPLA_0606</name>
</gene>
<evidence type="ECO:0000259" key="5">
    <source>
        <dbReference type="PROSITE" id="PS50887"/>
    </source>
</evidence>
<evidence type="ECO:0000256" key="3">
    <source>
        <dbReference type="ARBA" id="ARBA00034247"/>
    </source>
</evidence>
<feature type="transmembrane region" description="Helical" evidence="4">
    <location>
        <begin position="24"/>
        <end position="45"/>
    </location>
</feature>
<dbReference type="EMBL" id="BAER01000017">
    <property type="protein sequence ID" value="GAC31522.1"/>
    <property type="molecule type" value="Genomic_DNA"/>
</dbReference>
<accession>K6ZMI1</accession>
<keyword evidence="4" id="KW-1133">Transmembrane helix</keyword>
<dbReference type="GO" id="GO:0043709">
    <property type="term" value="P:cell adhesion involved in single-species biofilm formation"/>
    <property type="evidence" value="ECO:0007669"/>
    <property type="project" value="TreeGrafter"/>
</dbReference>
<evidence type="ECO:0000256" key="4">
    <source>
        <dbReference type="SAM" id="Phobius"/>
    </source>
</evidence>
<dbReference type="InterPro" id="IPR050469">
    <property type="entry name" value="Diguanylate_Cyclase"/>
</dbReference>
<dbReference type="EC" id="2.7.7.65" evidence="2"/>
<dbReference type="PANTHER" id="PTHR45138:SF9">
    <property type="entry name" value="DIGUANYLATE CYCLASE DGCM-RELATED"/>
    <property type="match status" value="1"/>
</dbReference>
<evidence type="ECO:0000313" key="6">
    <source>
        <dbReference type="EMBL" id="GAC31522.1"/>
    </source>
</evidence>
<reference evidence="7" key="1">
    <citation type="journal article" date="2014" name="Environ. Microbiol.">
        <title>Comparative genomics of the marine bacterial genus Glaciecola reveals the high degree of genomic diversity and genomic characteristic for cold adaptation.</title>
        <authorList>
            <person name="Qin Q.L."/>
            <person name="Xie B.B."/>
            <person name="Yu Y."/>
            <person name="Shu Y.L."/>
            <person name="Rong J.C."/>
            <person name="Zhang Y.J."/>
            <person name="Zhao D.L."/>
            <person name="Chen X.L."/>
            <person name="Zhang X.Y."/>
            <person name="Chen B."/>
            <person name="Zhou B.C."/>
            <person name="Zhang Y.Z."/>
        </authorList>
    </citation>
    <scope>NUCLEOTIDE SEQUENCE [LARGE SCALE GENOMIC DNA]</scope>
    <source>
        <strain evidence="7">LMG 21857</strain>
    </source>
</reference>
<dbReference type="Gene3D" id="3.30.70.270">
    <property type="match status" value="1"/>
</dbReference>
<dbReference type="PANTHER" id="PTHR45138">
    <property type="entry name" value="REGULATORY COMPONENTS OF SENSORY TRANSDUCTION SYSTEM"/>
    <property type="match status" value="1"/>
</dbReference>
<dbReference type="GO" id="GO:0005886">
    <property type="term" value="C:plasma membrane"/>
    <property type="evidence" value="ECO:0007669"/>
    <property type="project" value="TreeGrafter"/>
</dbReference>
<protein>
    <recommendedName>
        <fullName evidence="2">diguanylate cyclase</fullName>
        <ecNumber evidence="2">2.7.7.65</ecNumber>
    </recommendedName>
</protein>
<comment type="catalytic activity">
    <reaction evidence="3">
        <text>2 GTP = 3',3'-c-di-GMP + 2 diphosphate</text>
        <dbReference type="Rhea" id="RHEA:24898"/>
        <dbReference type="ChEBI" id="CHEBI:33019"/>
        <dbReference type="ChEBI" id="CHEBI:37565"/>
        <dbReference type="ChEBI" id="CHEBI:58805"/>
        <dbReference type="EC" id="2.7.7.65"/>
    </reaction>
</comment>
<dbReference type="InterPro" id="IPR000160">
    <property type="entry name" value="GGDEF_dom"/>
</dbReference>
<dbReference type="SMART" id="SM00267">
    <property type="entry name" value="GGDEF"/>
    <property type="match status" value="1"/>
</dbReference>
<dbReference type="InterPro" id="IPR043128">
    <property type="entry name" value="Rev_trsase/Diguanyl_cyclase"/>
</dbReference>
<feature type="transmembrane region" description="Helical" evidence="4">
    <location>
        <begin position="82"/>
        <end position="102"/>
    </location>
</feature>
<dbReference type="Proteomes" id="UP000006322">
    <property type="component" value="Unassembled WGS sequence"/>
</dbReference>
<dbReference type="PROSITE" id="PS50887">
    <property type="entry name" value="GGDEF"/>
    <property type="match status" value="1"/>
</dbReference>
<keyword evidence="4" id="KW-0472">Membrane</keyword>
<dbReference type="CDD" id="cd01949">
    <property type="entry name" value="GGDEF"/>
    <property type="match status" value="1"/>
</dbReference>
<dbReference type="GO" id="GO:1902201">
    <property type="term" value="P:negative regulation of bacterial-type flagellum-dependent cell motility"/>
    <property type="evidence" value="ECO:0007669"/>
    <property type="project" value="TreeGrafter"/>
</dbReference>
<dbReference type="GO" id="GO:0052621">
    <property type="term" value="F:diguanylate cyclase activity"/>
    <property type="evidence" value="ECO:0007669"/>
    <property type="project" value="UniProtKB-EC"/>
</dbReference>
<dbReference type="STRING" id="1129793.GPLA_0606"/>
<dbReference type="RefSeq" id="WP_007103327.1">
    <property type="nucleotide sequence ID" value="NZ_BAER01000017.1"/>
</dbReference>
<dbReference type="FunFam" id="3.30.70.270:FF:000001">
    <property type="entry name" value="Diguanylate cyclase domain protein"/>
    <property type="match status" value="1"/>
</dbReference>
<evidence type="ECO:0000313" key="7">
    <source>
        <dbReference type="Proteomes" id="UP000006322"/>
    </source>
</evidence>
<feature type="transmembrane region" description="Helical" evidence="4">
    <location>
        <begin position="51"/>
        <end position="70"/>
    </location>
</feature>
<comment type="caution">
    <text evidence="6">The sequence shown here is derived from an EMBL/GenBank/DDBJ whole genome shotgun (WGS) entry which is preliminary data.</text>
</comment>